<dbReference type="InterPro" id="IPR058240">
    <property type="entry name" value="rSAM_sf"/>
</dbReference>
<dbReference type="SFLD" id="SFLDG01387">
    <property type="entry name" value="BtrN-like_SPASM_domain_contain"/>
    <property type="match status" value="1"/>
</dbReference>
<dbReference type="SFLD" id="SFLDS00029">
    <property type="entry name" value="Radical_SAM"/>
    <property type="match status" value="1"/>
</dbReference>
<organism evidence="8 9">
    <name type="scientific">Geothermobacter ehrlichii</name>
    <dbReference type="NCBI Taxonomy" id="213224"/>
    <lineage>
        <taxon>Bacteria</taxon>
        <taxon>Pseudomonadati</taxon>
        <taxon>Thermodesulfobacteriota</taxon>
        <taxon>Desulfuromonadia</taxon>
        <taxon>Desulfuromonadales</taxon>
        <taxon>Geothermobacteraceae</taxon>
        <taxon>Geothermobacter</taxon>
    </lineage>
</organism>
<dbReference type="CDD" id="cd01335">
    <property type="entry name" value="Radical_SAM"/>
    <property type="match status" value="1"/>
</dbReference>
<keyword evidence="9" id="KW-1185">Reference proteome</keyword>
<evidence type="ECO:0000256" key="5">
    <source>
        <dbReference type="ARBA" id="ARBA00023004"/>
    </source>
</evidence>
<dbReference type="InterPro" id="IPR034391">
    <property type="entry name" value="AdoMet-like_SPASM_containing"/>
</dbReference>
<dbReference type="InterPro" id="IPR027586">
    <property type="entry name" value="rSAM_metal_mat"/>
</dbReference>
<accession>A0A5D3WLV7</accession>
<keyword evidence="4" id="KW-0479">Metal-binding</keyword>
<dbReference type="PANTHER" id="PTHR11228">
    <property type="entry name" value="RADICAL SAM DOMAIN PROTEIN"/>
    <property type="match status" value="1"/>
</dbReference>
<dbReference type="Pfam" id="PF04055">
    <property type="entry name" value="Radical_SAM"/>
    <property type="match status" value="1"/>
</dbReference>
<dbReference type="OrthoDB" id="9772409at2"/>
<dbReference type="SFLD" id="SFLDG01067">
    <property type="entry name" value="SPASM/twitch_domain_containing"/>
    <property type="match status" value="1"/>
</dbReference>
<evidence type="ECO:0000256" key="2">
    <source>
        <dbReference type="ARBA" id="ARBA00022485"/>
    </source>
</evidence>
<dbReference type="InterPro" id="IPR007197">
    <property type="entry name" value="rSAM"/>
</dbReference>
<gene>
    <name evidence="8" type="ORF">EDC39_10314</name>
</gene>
<dbReference type="InterPro" id="IPR023885">
    <property type="entry name" value="4Fe4S-binding_SPASM_dom"/>
</dbReference>
<dbReference type="EMBL" id="VNIB01000003">
    <property type="protein sequence ID" value="TYO99173.1"/>
    <property type="molecule type" value="Genomic_DNA"/>
</dbReference>
<dbReference type="SUPFAM" id="SSF102114">
    <property type="entry name" value="Radical SAM enzymes"/>
    <property type="match status" value="1"/>
</dbReference>
<comment type="caution">
    <text evidence="8">The sequence shown here is derived from an EMBL/GenBank/DDBJ whole genome shotgun (WGS) entry which is preliminary data.</text>
</comment>
<dbReference type="Proteomes" id="UP000324159">
    <property type="component" value="Unassembled WGS sequence"/>
</dbReference>
<evidence type="ECO:0000256" key="1">
    <source>
        <dbReference type="ARBA" id="ARBA00001966"/>
    </source>
</evidence>
<dbReference type="PANTHER" id="PTHR11228:SF7">
    <property type="entry name" value="PQQA PEPTIDE CYCLASE"/>
    <property type="match status" value="1"/>
</dbReference>
<feature type="domain" description="Radical SAM core" evidence="7">
    <location>
        <begin position="16"/>
        <end position="239"/>
    </location>
</feature>
<keyword evidence="2" id="KW-0004">4Fe-4S</keyword>
<dbReference type="SMART" id="SM00729">
    <property type="entry name" value="Elp3"/>
    <property type="match status" value="1"/>
</dbReference>
<keyword evidence="5" id="KW-0408">Iron</keyword>
<comment type="cofactor">
    <cofactor evidence="1">
        <name>[4Fe-4S] cluster</name>
        <dbReference type="ChEBI" id="CHEBI:49883"/>
    </cofactor>
</comment>
<proteinExistence type="predicted"/>
<name>A0A5D3WLV7_9BACT</name>
<evidence type="ECO:0000256" key="3">
    <source>
        <dbReference type="ARBA" id="ARBA00022691"/>
    </source>
</evidence>
<dbReference type="Gene3D" id="3.20.20.70">
    <property type="entry name" value="Aldolase class I"/>
    <property type="match status" value="2"/>
</dbReference>
<dbReference type="PROSITE" id="PS51918">
    <property type="entry name" value="RADICAL_SAM"/>
    <property type="match status" value="1"/>
</dbReference>
<dbReference type="InterPro" id="IPR050377">
    <property type="entry name" value="Radical_SAM_PqqE_MftC-like"/>
</dbReference>
<dbReference type="NCBIfam" id="TIGR04311">
    <property type="entry name" value="rSAM_Geo_metal"/>
    <property type="match status" value="1"/>
</dbReference>
<dbReference type="GO" id="GO:0051536">
    <property type="term" value="F:iron-sulfur cluster binding"/>
    <property type="evidence" value="ECO:0007669"/>
    <property type="project" value="UniProtKB-KW"/>
</dbReference>
<dbReference type="Pfam" id="PF13186">
    <property type="entry name" value="SPASM"/>
    <property type="match status" value="1"/>
</dbReference>
<sequence>MSFSNPRQTQPPPAFRDHPGKLFVELTSHCNLGCAMCVKQAPGGRIQEGEMSAETFSALLPAMKQLEALVLNGIGESLLHPRIDEFIRLARRQMPEHGWIGFQSNGLLLDEARARSLAAAGIDRICLSVDASSPEAFRTLRQGGELQAVERAFAALRAARTERPGLAIGIEFVLMRQNLHLLCDTLRWAAARGASFALVSHLLPYDESSRGESLYPDCTEAALELFDRWRQRGKAQGIDIERYHRVAFKFSRSVDEQRVVDLVEGMKAEAEEKGVFFDLKKLLQIDRALLDRVAAIFRKAERLAAELGLDLELPEIIPRALRRCDFIEDGSAFISWDGKVHPCYFLWHSYRCHASGWEQQVQARSFGRVGEQNLLQIWNSAEFRAFRHSVLDYDHPFCYACTLAPCDYIQTDNFEHDCHLRTEPCGSCLWCMGLFRCLR</sequence>
<dbReference type="CDD" id="cd21121">
    <property type="entry name" value="SPASM_Cmo-like"/>
    <property type="match status" value="1"/>
</dbReference>
<dbReference type="InterPro" id="IPR013785">
    <property type="entry name" value="Aldolase_TIM"/>
</dbReference>
<evidence type="ECO:0000313" key="8">
    <source>
        <dbReference type="EMBL" id="TYO99173.1"/>
    </source>
</evidence>
<dbReference type="RefSeq" id="WP_148895101.1">
    <property type="nucleotide sequence ID" value="NZ_VNIB01000003.1"/>
</dbReference>
<evidence type="ECO:0000313" key="9">
    <source>
        <dbReference type="Proteomes" id="UP000324159"/>
    </source>
</evidence>
<dbReference type="GO" id="GO:0046872">
    <property type="term" value="F:metal ion binding"/>
    <property type="evidence" value="ECO:0007669"/>
    <property type="project" value="UniProtKB-KW"/>
</dbReference>
<keyword evidence="3" id="KW-0949">S-adenosyl-L-methionine</keyword>
<evidence type="ECO:0000256" key="6">
    <source>
        <dbReference type="ARBA" id="ARBA00023014"/>
    </source>
</evidence>
<dbReference type="AlphaFoldDB" id="A0A5D3WLV7"/>
<reference evidence="8 9" key="1">
    <citation type="submission" date="2019-07" db="EMBL/GenBank/DDBJ databases">
        <title>Genomic Encyclopedia of Type Strains, Phase IV (KMG-IV): sequencing the most valuable type-strain genomes for metagenomic binning, comparative biology and taxonomic classification.</title>
        <authorList>
            <person name="Goeker M."/>
        </authorList>
    </citation>
    <scope>NUCLEOTIDE SEQUENCE [LARGE SCALE GENOMIC DNA]</scope>
    <source>
        <strain evidence="8 9">SS015</strain>
    </source>
</reference>
<evidence type="ECO:0000256" key="4">
    <source>
        <dbReference type="ARBA" id="ARBA00022723"/>
    </source>
</evidence>
<protein>
    <submittedName>
        <fullName evidence="8">Putative metalloenzyme radical SAM/SPASM domain maturase</fullName>
    </submittedName>
</protein>
<evidence type="ECO:0000259" key="7">
    <source>
        <dbReference type="PROSITE" id="PS51918"/>
    </source>
</evidence>
<dbReference type="InterPro" id="IPR006638">
    <property type="entry name" value="Elp3/MiaA/NifB-like_rSAM"/>
</dbReference>
<keyword evidence="6" id="KW-0411">Iron-sulfur</keyword>
<dbReference type="GO" id="GO:0003824">
    <property type="term" value="F:catalytic activity"/>
    <property type="evidence" value="ECO:0007669"/>
    <property type="project" value="InterPro"/>
</dbReference>